<dbReference type="Pfam" id="PF00059">
    <property type="entry name" value="Lectin_C"/>
    <property type="match status" value="1"/>
</dbReference>
<evidence type="ECO:0000313" key="4">
    <source>
        <dbReference type="Ensembl" id="ENSMMDP00005001238.1"/>
    </source>
</evidence>
<evidence type="ECO:0000259" key="3">
    <source>
        <dbReference type="PROSITE" id="PS50041"/>
    </source>
</evidence>
<organism evidence="4 5">
    <name type="scientific">Myripristis murdjan</name>
    <name type="common">pinecone soldierfish</name>
    <dbReference type="NCBI Taxonomy" id="586833"/>
    <lineage>
        <taxon>Eukaryota</taxon>
        <taxon>Metazoa</taxon>
        <taxon>Chordata</taxon>
        <taxon>Craniata</taxon>
        <taxon>Vertebrata</taxon>
        <taxon>Euteleostomi</taxon>
        <taxon>Actinopterygii</taxon>
        <taxon>Neopterygii</taxon>
        <taxon>Teleostei</taxon>
        <taxon>Neoteleostei</taxon>
        <taxon>Acanthomorphata</taxon>
        <taxon>Holocentriformes</taxon>
        <taxon>Holocentridae</taxon>
        <taxon>Myripristis</taxon>
    </lineage>
</organism>
<dbReference type="InterPro" id="IPR016187">
    <property type="entry name" value="CTDL_fold"/>
</dbReference>
<feature type="signal peptide" evidence="2">
    <location>
        <begin position="1"/>
        <end position="26"/>
    </location>
</feature>
<evidence type="ECO:0000256" key="1">
    <source>
        <dbReference type="ARBA" id="ARBA00023157"/>
    </source>
</evidence>
<dbReference type="SUPFAM" id="SSF56436">
    <property type="entry name" value="C-type lectin-like"/>
    <property type="match status" value="1"/>
</dbReference>
<dbReference type="PROSITE" id="PS50041">
    <property type="entry name" value="C_TYPE_LECTIN_2"/>
    <property type="match status" value="1"/>
</dbReference>
<dbReference type="Proteomes" id="UP000472263">
    <property type="component" value="Chromosome 8"/>
</dbReference>
<sequence length="142" mass="16376">MQHGSSFQMLLLVFLQLNVINTSTEAVAYPRFILINDAKTWAEAQSYCRQHHTDLASVRNQDENREMVTLVPSRKKVWIGLFRDSWKWSDGSATSFQNWNERQPEHRIKESCVASRAGKWENLPCASKLFFACYSGEPSCSK</sequence>
<protein>
    <recommendedName>
        <fullName evidence="3">C-type lectin domain-containing protein</fullName>
    </recommendedName>
</protein>
<dbReference type="PANTHER" id="PTHR45784:SF3">
    <property type="entry name" value="C-TYPE LECTIN DOMAIN FAMILY 4 MEMBER K-LIKE-RELATED"/>
    <property type="match status" value="1"/>
</dbReference>
<dbReference type="Gene3D" id="3.10.100.10">
    <property type="entry name" value="Mannose-Binding Protein A, subunit A"/>
    <property type="match status" value="1"/>
</dbReference>
<reference evidence="4" key="3">
    <citation type="submission" date="2025-09" db="UniProtKB">
        <authorList>
            <consortium name="Ensembl"/>
        </authorList>
    </citation>
    <scope>IDENTIFICATION</scope>
</reference>
<dbReference type="InterPro" id="IPR018378">
    <property type="entry name" value="C-type_lectin_CS"/>
</dbReference>
<dbReference type="GeneTree" id="ENSGT01100000263473"/>
<reference evidence="4" key="2">
    <citation type="submission" date="2025-08" db="UniProtKB">
        <authorList>
            <consortium name="Ensembl"/>
        </authorList>
    </citation>
    <scope>IDENTIFICATION</scope>
</reference>
<name>A0A667WI56_9TELE</name>
<keyword evidence="5" id="KW-1185">Reference proteome</keyword>
<dbReference type="AlphaFoldDB" id="A0A667WI56"/>
<dbReference type="InterPro" id="IPR016186">
    <property type="entry name" value="C-type_lectin-like/link_sf"/>
</dbReference>
<evidence type="ECO:0000313" key="5">
    <source>
        <dbReference type="Proteomes" id="UP000472263"/>
    </source>
</evidence>
<dbReference type="PROSITE" id="PS00615">
    <property type="entry name" value="C_TYPE_LECTIN_1"/>
    <property type="match status" value="1"/>
</dbReference>
<dbReference type="SMART" id="SM00034">
    <property type="entry name" value="CLECT"/>
    <property type="match status" value="1"/>
</dbReference>
<proteinExistence type="predicted"/>
<feature type="domain" description="C-type lectin" evidence="3">
    <location>
        <begin position="32"/>
        <end position="134"/>
    </location>
</feature>
<feature type="chain" id="PRO_5025540379" description="C-type lectin domain-containing protein" evidence="2">
    <location>
        <begin position="27"/>
        <end position="142"/>
    </location>
</feature>
<evidence type="ECO:0000256" key="2">
    <source>
        <dbReference type="SAM" id="SignalP"/>
    </source>
</evidence>
<dbReference type="InParanoid" id="A0A667WI56"/>
<dbReference type="FunCoup" id="A0A667WI56">
    <property type="interactions" value="13"/>
</dbReference>
<dbReference type="InterPro" id="IPR001304">
    <property type="entry name" value="C-type_lectin-like"/>
</dbReference>
<keyword evidence="1" id="KW-1015">Disulfide bond</keyword>
<keyword evidence="2" id="KW-0732">Signal</keyword>
<reference evidence="4" key="1">
    <citation type="submission" date="2019-06" db="EMBL/GenBank/DDBJ databases">
        <authorList>
            <consortium name="Wellcome Sanger Institute Data Sharing"/>
        </authorList>
    </citation>
    <scope>NUCLEOTIDE SEQUENCE [LARGE SCALE GENOMIC DNA]</scope>
</reference>
<dbReference type="PANTHER" id="PTHR45784">
    <property type="entry name" value="C-TYPE LECTIN DOMAIN FAMILY 20 MEMBER A-RELATED"/>
    <property type="match status" value="1"/>
</dbReference>
<dbReference type="Ensembl" id="ENSMMDT00005001262.1">
    <property type="protein sequence ID" value="ENSMMDP00005001238.1"/>
    <property type="gene ID" value="ENSMMDG00005000708.1"/>
</dbReference>
<accession>A0A667WI56</accession>